<evidence type="ECO:0000313" key="4">
    <source>
        <dbReference type="EMBL" id="KAL1889928.1"/>
    </source>
</evidence>
<dbReference type="Gene3D" id="3.40.30.10">
    <property type="entry name" value="Glutaredoxin"/>
    <property type="match status" value="1"/>
</dbReference>
<dbReference type="CDD" id="cd14273">
    <property type="entry name" value="UBA_TAP-C_like"/>
    <property type="match status" value="1"/>
</dbReference>
<dbReference type="GO" id="GO:0141152">
    <property type="term" value="F:glycerol-3-phosphate dehydrogenase (NAD+) activity"/>
    <property type="evidence" value="ECO:0007669"/>
    <property type="project" value="UniProtKB-EC"/>
</dbReference>
<feature type="domain" description="UAS" evidence="3">
    <location>
        <begin position="214"/>
        <end position="342"/>
    </location>
</feature>
<accession>A0ABR3YNJ7</accession>
<evidence type="ECO:0000313" key="5">
    <source>
        <dbReference type="Proteomes" id="UP001583280"/>
    </source>
</evidence>
<dbReference type="CDD" id="cd01767">
    <property type="entry name" value="UBX"/>
    <property type="match status" value="1"/>
</dbReference>
<protein>
    <submittedName>
        <fullName evidence="4">UBX domain protein Ubx2</fullName>
        <ecNumber evidence="4">1.1.1.8</ecNumber>
    </submittedName>
</protein>
<dbReference type="CDD" id="cd02958">
    <property type="entry name" value="UAS"/>
    <property type="match status" value="1"/>
</dbReference>
<feature type="domain" description="UBX" evidence="2">
    <location>
        <begin position="438"/>
        <end position="521"/>
    </location>
</feature>
<dbReference type="SMART" id="SM00594">
    <property type="entry name" value="UAS"/>
    <property type="match status" value="1"/>
</dbReference>
<dbReference type="Pfam" id="PF14555">
    <property type="entry name" value="UBA_4"/>
    <property type="match status" value="1"/>
</dbReference>
<feature type="region of interest" description="Disordered" evidence="1">
    <location>
        <begin position="175"/>
        <end position="212"/>
    </location>
</feature>
<dbReference type="SUPFAM" id="SSF52833">
    <property type="entry name" value="Thioredoxin-like"/>
    <property type="match status" value="1"/>
</dbReference>
<organism evidence="4 5">
    <name type="scientific">Ceratocystis pirilliformis</name>
    <dbReference type="NCBI Taxonomy" id="259994"/>
    <lineage>
        <taxon>Eukaryota</taxon>
        <taxon>Fungi</taxon>
        <taxon>Dikarya</taxon>
        <taxon>Ascomycota</taxon>
        <taxon>Pezizomycotina</taxon>
        <taxon>Sordariomycetes</taxon>
        <taxon>Hypocreomycetidae</taxon>
        <taxon>Microascales</taxon>
        <taxon>Ceratocystidaceae</taxon>
        <taxon>Ceratocystis</taxon>
    </lineage>
</organism>
<dbReference type="PANTHER" id="PTHR23322:SF6">
    <property type="entry name" value="UBX DOMAIN-CONTAINING PROTEIN 7"/>
    <property type="match status" value="1"/>
</dbReference>
<dbReference type="SMART" id="SM00166">
    <property type="entry name" value="UBX"/>
    <property type="match status" value="1"/>
</dbReference>
<gene>
    <name evidence="4" type="primary">ubx2</name>
    <name evidence="4" type="ORF">Cpir12675_005596</name>
</gene>
<dbReference type="Gene3D" id="3.10.20.90">
    <property type="entry name" value="Phosphatidylinositol 3-kinase Catalytic Subunit, Chain A, domain 1"/>
    <property type="match status" value="1"/>
</dbReference>
<dbReference type="EC" id="1.1.1.8" evidence="4"/>
<evidence type="ECO:0000256" key="1">
    <source>
        <dbReference type="SAM" id="MobiDB-lite"/>
    </source>
</evidence>
<proteinExistence type="predicted"/>
<sequence length="522" mass="58734">MDNVTLFSDITGMTEAVAEGYLRMAEGNLESAVQLYYDNPELHHSFNAANNLSNNSQPRPRAALHEDEDGVIHLDNSDEEASDIDMNNNFDAINQDDDHIIASRIAAQAQADEDAAMAKKLQEELYAENGAQDPSQDDIRAPIASRTETLVGGWNDFDEDSTEMNFLAEMDRRRRARQAASSNPFAQSIWEDSGSNPIPTRDPETGQSASRSQRLAQLFRPPFDLMARFSWEDARDEGKEQKKWLLVNLQDMSNFHCQALNRDIWRDQTVKDLIQEHFIFLQYAKDDINAEQYITFYFPGQQHENQDLYPHVSIIDPRTGEQVKIWSGAPFPSSSEFCSQLAEFLDRYSLSANSKNPVAKKVNKSSAPDFDRMTEEEMLEMALMNSLGENKEGDPAASAAPAIVDPDSLTRLDAPEAPPATELSAWDNIGSDQPHVEPENNPAMVTRIQFRHASGRVIRRFSLEDRVERLYQWLKAEPLEGNAAGAEFELKQMPQGKDLIGLLDQTIADVGLKQGTVMVEYI</sequence>
<dbReference type="InterPro" id="IPR050730">
    <property type="entry name" value="UBX_domain-protein"/>
</dbReference>
<dbReference type="Gene3D" id="1.10.8.10">
    <property type="entry name" value="DNA helicase RuvA subunit, C-terminal domain"/>
    <property type="match status" value="1"/>
</dbReference>
<evidence type="ECO:0000259" key="2">
    <source>
        <dbReference type="SMART" id="SM00166"/>
    </source>
</evidence>
<dbReference type="InterPro" id="IPR036249">
    <property type="entry name" value="Thioredoxin-like_sf"/>
</dbReference>
<evidence type="ECO:0000259" key="3">
    <source>
        <dbReference type="SMART" id="SM00594"/>
    </source>
</evidence>
<dbReference type="Gene3D" id="6.10.300.40">
    <property type="match status" value="1"/>
</dbReference>
<keyword evidence="5" id="KW-1185">Reference proteome</keyword>
<dbReference type="SUPFAM" id="SSF54236">
    <property type="entry name" value="Ubiquitin-like"/>
    <property type="match status" value="1"/>
</dbReference>
<dbReference type="InterPro" id="IPR001012">
    <property type="entry name" value="UBX_dom"/>
</dbReference>
<name>A0ABR3YNJ7_9PEZI</name>
<dbReference type="Proteomes" id="UP001583280">
    <property type="component" value="Unassembled WGS sequence"/>
</dbReference>
<dbReference type="PANTHER" id="PTHR23322">
    <property type="entry name" value="FAS-ASSOCIATED PROTEIN"/>
    <property type="match status" value="1"/>
</dbReference>
<dbReference type="Pfam" id="PF13899">
    <property type="entry name" value="Thioredoxin_7"/>
    <property type="match status" value="1"/>
</dbReference>
<dbReference type="InterPro" id="IPR006577">
    <property type="entry name" value="UAS"/>
</dbReference>
<dbReference type="Pfam" id="PF00789">
    <property type="entry name" value="UBX"/>
    <property type="match status" value="1"/>
</dbReference>
<reference evidence="4 5" key="1">
    <citation type="journal article" date="2024" name="IMA Fungus">
        <title>IMA Genome - F19 : A genome assembly and annotation guide to empower mycologists, including annotated draft genome sequences of Ceratocystis pirilliformis, Diaporthe australafricana, Fusarium ophioides, Paecilomyces lecythidis, and Sporothrix stenoceras.</title>
        <authorList>
            <person name="Aylward J."/>
            <person name="Wilson A.M."/>
            <person name="Visagie C.M."/>
            <person name="Spraker J."/>
            <person name="Barnes I."/>
            <person name="Buitendag C."/>
            <person name="Ceriani C."/>
            <person name="Del Mar Angel L."/>
            <person name="du Plessis D."/>
            <person name="Fuchs T."/>
            <person name="Gasser K."/>
            <person name="Kramer D."/>
            <person name="Li W."/>
            <person name="Munsamy K."/>
            <person name="Piso A."/>
            <person name="Price J.L."/>
            <person name="Sonnekus B."/>
            <person name="Thomas C."/>
            <person name="van der Nest A."/>
            <person name="van Dijk A."/>
            <person name="van Heerden A."/>
            <person name="van Vuuren N."/>
            <person name="Yilmaz N."/>
            <person name="Duong T.A."/>
            <person name="van der Merwe N.A."/>
            <person name="Wingfield M.J."/>
            <person name="Wingfield B.D."/>
        </authorList>
    </citation>
    <scope>NUCLEOTIDE SEQUENCE [LARGE SCALE GENOMIC DNA]</scope>
    <source>
        <strain evidence="4 5">CMW 12675</strain>
    </source>
</reference>
<dbReference type="EMBL" id="JAWDJO010000200">
    <property type="protein sequence ID" value="KAL1889928.1"/>
    <property type="molecule type" value="Genomic_DNA"/>
</dbReference>
<keyword evidence="4" id="KW-0560">Oxidoreductase</keyword>
<dbReference type="InterPro" id="IPR029071">
    <property type="entry name" value="Ubiquitin-like_domsf"/>
</dbReference>
<comment type="caution">
    <text evidence="4">The sequence shown here is derived from an EMBL/GenBank/DDBJ whole genome shotgun (WGS) entry which is preliminary data.</text>
</comment>